<evidence type="ECO:0000313" key="3">
    <source>
        <dbReference type="Proteomes" id="UP000028186"/>
    </source>
</evidence>
<reference evidence="3" key="1">
    <citation type="journal article" date="2014" name="BMC Genomics">
        <title>Genome sequencing of two Neorhizobium galegae strains reveals a noeT gene responsible for the unusual acetylation of the nodulation factors.</title>
        <authorList>
            <person name="Osterman J."/>
            <person name="Marsh J."/>
            <person name="Laine P.K."/>
            <person name="Zeng Z."/>
            <person name="Alatalo E."/>
            <person name="Sullivan J.T."/>
            <person name="Young J.P."/>
            <person name="Thomas-Oates J."/>
            <person name="Paulin L."/>
            <person name="Lindstrom K."/>
        </authorList>
    </citation>
    <scope>NUCLEOTIDE SEQUENCE [LARGE SCALE GENOMIC DNA]</scope>
    <source>
        <strain evidence="3">HAMBI 1141</strain>
    </source>
</reference>
<feature type="region of interest" description="Disordered" evidence="1">
    <location>
        <begin position="154"/>
        <end position="177"/>
    </location>
</feature>
<dbReference type="AlphaFoldDB" id="A0A068T8B4"/>
<name>A0A068T8B4_NEOGA</name>
<evidence type="ECO:0008006" key="4">
    <source>
        <dbReference type="Google" id="ProtNLM"/>
    </source>
</evidence>
<proteinExistence type="predicted"/>
<dbReference type="KEGG" id="ngl:RG1141_CH24290"/>
<evidence type="ECO:0000313" key="2">
    <source>
        <dbReference type="EMBL" id="CDN54767.1"/>
    </source>
</evidence>
<accession>A0A068T8B4</accession>
<dbReference type="HOGENOM" id="CLU_1736810_0_0_5"/>
<dbReference type="EMBL" id="HG938355">
    <property type="protein sequence ID" value="CDN54767.1"/>
    <property type="molecule type" value="Genomic_DNA"/>
</dbReference>
<dbReference type="eggNOG" id="ENOG5032MWU">
    <property type="taxonomic scope" value="Bacteria"/>
</dbReference>
<gene>
    <name evidence="2" type="ORF">RG1141_CH24290</name>
</gene>
<dbReference type="PATRIC" id="fig|1028801.3.peg.2467"/>
<protein>
    <recommendedName>
        <fullName evidence="4">Phage tail assembly protein</fullName>
    </recommendedName>
</protein>
<dbReference type="RefSeq" id="WP_038544088.1">
    <property type="nucleotide sequence ID" value="NZ_HG938355.1"/>
</dbReference>
<sequence>MITAQVKTPMSKDDPTDMKVEVIPLPPPELWGELNNAPAVPAVAPAAAPEVEAKAGRPEQVLQFSAETREKIVPLQFSFHLDGAEVERVRVRRLTLGDVDRVFASADFTLFDIYGMMTGLSPAVLRGMDDDDAVAVTGACYDFLPRRLKVVPASGETSAGGEATSPTSRPTSTTDQR</sequence>
<feature type="compositionally biased region" description="Low complexity" evidence="1">
    <location>
        <begin position="164"/>
        <end position="177"/>
    </location>
</feature>
<organism evidence="2 3">
    <name type="scientific">Neorhizobium galegae bv. officinalis bv. officinalis str. HAMBI 1141</name>
    <dbReference type="NCBI Taxonomy" id="1028801"/>
    <lineage>
        <taxon>Bacteria</taxon>
        <taxon>Pseudomonadati</taxon>
        <taxon>Pseudomonadota</taxon>
        <taxon>Alphaproteobacteria</taxon>
        <taxon>Hyphomicrobiales</taxon>
        <taxon>Rhizobiaceae</taxon>
        <taxon>Rhizobium/Agrobacterium group</taxon>
        <taxon>Neorhizobium</taxon>
    </lineage>
</organism>
<dbReference type="Proteomes" id="UP000028186">
    <property type="component" value="Chromosome I"/>
</dbReference>
<evidence type="ECO:0000256" key="1">
    <source>
        <dbReference type="SAM" id="MobiDB-lite"/>
    </source>
</evidence>